<dbReference type="Pfam" id="PF04321">
    <property type="entry name" value="RmlD_sub_bind"/>
    <property type="match status" value="1"/>
</dbReference>
<dbReference type="InterPro" id="IPR029903">
    <property type="entry name" value="RmlD-like-bd"/>
</dbReference>
<evidence type="ECO:0000313" key="4">
    <source>
        <dbReference type="EMBL" id="MBC8528047.1"/>
    </source>
</evidence>
<dbReference type="EMBL" id="JACRSO010000001">
    <property type="protein sequence ID" value="MBC8528047.1"/>
    <property type="molecule type" value="Genomic_DNA"/>
</dbReference>
<dbReference type="SUPFAM" id="SSF51735">
    <property type="entry name" value="NAD(P)-binding Rossmann-fold domains"/>
    <property type="match status" value="1"/>
</dbReference>
<reference evidence="4" key="1">
    <citation type="submission" date="2020-08" db="EMBL/GenBank/DDBJ databases">
        <title>Genome public.</title>
        <authorList>
            <person name="Liu C."/>
            <person name="Sun Q."/>
        </authorList>
    </citation>
    <scope>NUCLEOTIDE SEQUENCE</scope>
    <source>
        <strain evidence="4">NSJ-44</strain>
    </source>
</reference>
<dbReference type="EC" id="1.1.1.133" evidence="2"/>
<keyword evidence="2" id="KW-0521">NADP</keyword>
<keyword evidence="2 4" id="KW-0560">Oxidoreductase</keyword>
<organism evidence="4 5">
    <name type="scientific">Luoshenia tenuis</name>
    <dbReference type="NCBI Taxonomy" id="2763654"/>
    <lineage>
        <taxon>Bacteria</taxon>
        <taxon>Bacillati</taxon>
        <taxon>Bacillota</taxon>
        <taxon>Clostridia</taxon>
        <taxon>Christensenellales</taxon>
        <taxon>Christensenellaceae</taxon>
        <taxon>Luoshenia</taxon>
    </lineage>
</organism>
<dbReference type="RefSeq" id="WP_249284105.1">
    <property type="nucleotide sequence ID" value="NZ_JACRSO010000001.1"/>
</dbReference>
<name>A0A926HHT5_9FIRM</name>
<evidence type="ECO:0000259" key="3">
    <source>
        <dbReference type="Pfam" id="PF04321"/>
    </source>
</evidence>
<dbReference type="InterPro" id="IPR005913">
    <property type="entry name" value="dTDP_dehydrorham_reduct"/>
</dbReference>
<comment type="pathway">
    <text evidence="2">Carbohydrate biosynthesis; dTDP-L-rhamnose biosynthesis.</text>
</comment>
<sequence>MKLLITGCKGQLGRQLLKILQQGHSQLGELPAAYAGCEVAGIDLEDLDLSDLAAVKRTLEDCRPDVVINCAAYTKVDQCEIDQDAAYAANALAPRNLAMVCDGLGAKLVQVSTDYVFPGVGNVPYREYDRPGPVSVYGKTKLMGEEFVQRFCPRSFVVRTAWLYGDVGGNFVRAILKRAREEGKIRVVDDQRGNPTYAEDLAHHLLLIALTEEYAIYHCTGSGECSWYEFACAIVEEAGVPCEKEAITTAQLGRGANRPAYSSLEHMMLRLTVGDRMRPWREALRAFIASQEV</sequence>
<keyword evidence="5" id="KW-1185">Reference proteome</keyword>
<dbReference type="Proteomes" id="UP000654279">
    <property type="component" value="Unassembled WGS sequence"/>
</dbReference>
<comment type="function">
    <text evidence="2">Catalyzes the reduction of dTDP-6-deoxy-L-lyxo-4-hexulose to yield dTDP-L-rhamnose.</text>
</comment>
<evidence type="ECO:0000313" key="5">
    <source>
        <dbReference type="Proteomes" id="UP000654279"/>
    </source>
</evidence>
<dbReference type="Gene3D" id="3.90.25.10">
    <property type="entry name" value="UDP-galactose 4-epimerase, domain 1"/>
    <property type="match status" value="1"/>
</dbReference>
<dbReference type="AlphaFoldDB" id="A0A926HHT5"/>
<dbReference type="PANTHER" id="PTHR10491:SF4">
    <property type="entry name" value="METHIONINE ADENOSYLTRANSFERASE 2 SUBUNIT BETA"/>
    <property type="match status" value="1"/>
</dbReference>
<comment type="caution">
    <text evidence="4">The sequence shown here is derived from an EMBL/GenBank/DDBJ whole genome shotgun (WGS) entry which is preliminary data.</text>
</comment>
<proteinExistence type="inferred from homology"/>
<dbReference type="Gene3D" id="3.40.50.720">
    <property type="entry name" value="NAD(P)-binding Rossmann-like Domain"/>
    <property type="match status" value="1"/>
</dbReference>
<dbReference type="GO" id="GO:0008831">
    <property type="term" value="F:dTDP-4-dehydrorhamnose reductase activity"/>
    <property type="evidence" value="ECO:0007669"/>
    <property type="project" value="UniProtKB-EC"/>
</dbReference>
<dbReference type="CDD" id="cd05254">
    <property type="entry name" value="dTDP_HR_like_SDR_e"/>
    <property type="match status" value="1"/>
</dbReference>
<feature type="domain" description="RmlD-like substrate binding" evidence="3">
    <location>
        <begin position="1"/>
        <end position="290"/>
    </location>
</feature>
<comment type="similarity">
    <text evidence="1 2">Belongs to the dTDP-4-dehydrorhamnose reductase family.</text>
</comment>
<dbReference type="NCBIfam" id="TIGR01214">
    <property type="entry name" value="rmlD"/>
    <property type="match status" value="1"/>
</dbReference>
<protein>
    <recommendedName>
        <fullName evidence="2">dTDP-4-dehydrorhamnose reductase</fullName>
        <ecNumber evidence="2">1.1.1.133</ecNumber>
    </recommendedName>
</protein>
<gene>
    <name evidence="4" type="primary">rfbD</name>
    <name evidence="4" type="ORF">H8699_01160</name>
</gene>
<evidence type="ECO:0000256" key="2">
    <source>
        <dbReference type="RuleBase" id="RU364082"/>
    </source>
</evidence>
<evidence type="ECO:0000256" key="1">
    <source>
        <dbReference type="ARBA" id="ARBA00010944"/>
    </source>
</evidence>
<dbReference type="PANTHER" id="PTHR10491">
    <property type="entry name" value="DTDP-4-DEHYDRORHAMNOSE REDUCTASE"/>
    <property type="match status" value="1"/>
</dbReference>
<dbReference type="InterPro" id="IPR036291">
    <property type="entry name" value="NAD(P)-bd_dom_sf"/>
</dbReference>
<accession>A0A926HHT5</accession>